<dbReference type="Gene3D" id="3.10.20.30">
    <property type="match status" value="1"/>
</dbReference>
<dbReference type="InterPro" id="IPR016155">
    <property type="entry name" value="Mopterin_synth/thiamin_S_b"/>
</dbReference>
<dbReference type="PANTHER" id="PTHR34472">
    <property type="entry name" value="SULFUR CARRIER PROTEIN THIS"/>
    <property type="match status" value="1"/>
</dbReference>
<dbReference type="InterPro" id="IPR003749">
    <property type="entry name" value="ThiS/MoaD-like"/>
</dbReference>
<gene>
    <name evidence="1" type="ORF">XD66_0260</name>
</gene>
<dbReference type="OMA" id="VECNGHI"/>
<dbReference type="InterPro" id="IPR010035">
    <property type="entry name" value="Thi_S"/>
</dbReference>
<dbReference type="Proteomes" id="UP000053326">
    <property type="component" value="Unassembled WGS sequence"/>
</dbReference>
<dbReference type="SUPFAM" id="SSF54285">
    <property type="entry name" value="MoaD/ThiS"/>
    <property type="match status" value="1"/>
</dbReference>
<evidence type="ECO:0000313" key="1">
    <source>
        <dbReference type="EMBL" id="KUK37044.1"/>
    </source>
</evidence>
<protein>
    <submittedName>
        <fullName evidence="1">Thiamine biosynthesis protein ThiS</fullName>
    </submittedName>
</protein>
<name>A0A117LBT4_9THEO</name>
<dbReference type="NCBIfam" id="TIGR01683">
    <property type="entry name" value="thiS"/>
    <property type="match status" value="1"/>
</dbReference>
<proteinExistence type="predicted"/>
<dbReference type="PANTHER" id="PTHR34472:SF1">
    <property type="entry name" value="SULFUR CARRIER PROTEIN THIS"/>
    <property type="match status" value="1"/>
</dbReference>
<reference evidence="2" key="1">
    <citation type="journal article" date="2015" name="MBio">
        <title>Genome-Resolved Metagenomic Analysis Reveals Roles for Candidate Phyla and Other Microbial Community Members in Biogeochemical Transformations in Oil Reservoirs.</title>
        <authorList>
            <person name="Hu P."/>
            <person name="Tom L."/>
            <person name="Singh A."/>
            <person name="Thomas B.C."/>
            <person name="Baker B.J."/>
            <person name="Piceno Y.M."/>
            <person name="Andersen G.L."/>
            <person name="Banfield J.F."/>
        </authorList>
    </citation>
    <scope>NUCLEOTIDE SEQUENCE [LARGE SCALE GENOMIC DNA]</scope>
</reference>
<sequence length="66" mass="7526">MNIYVNGKATDVPDGLTLSGLVAQRRLNPDTIIVEHNYNLVQKERWDGIMLKENDRVEILRFVEGG</sequence>
<dbReference type="InterPro" id="IPR012675">
    <property type="entry name" value="Beta-grasp_dom_sf"/>
</dbReference>
<dbReference type="EMBL" id="LGFO01000016">
    <property type="protein sequence ID" value="KUK37044.1"/>
    <property type="molecule type" value="Genomic_DNA"/>
</dbReference>
<dbReference type="Pfam" id="PF02597">
    <property type="entry name" value="ThiS"/>
    <property type="match status" value="1"/>
</dbReference>
<comment type="caution">
    <text evidence="1">The sequence shown here is derived from an EMBL/GenBank/DDBJ whole genome shotgun (WGS) entry which is preliminary data.</text>
</comment>
<dbReference type="CDD" id="cd00565">
    <property type="entry name" value="Ubl_ThiS"/>
    <property type="match status" value="1"/>
</dbReference>
<dbReference type="AlphaFoldDB" id="A0A117LBT4"/>
<evidence type="ECO:0000313" key="2">
    <source>
        <dbReference type="Proteomes" id="UP000053326"/>
    </source>
</evidence>
<organism evidence="1 2">
    <name type="scientific">Thermacetogenium phaeum</name>
    <dbReference type="NCBI Taxonomy" id="85874"/>
    <lineage>
        <taxon>Bacteria</taxon>
        <taxon>Bacillati</taxon>
        <taxon>Bacillota</taxon>
        <taxon>Clostridia</taxon>
        <taxon>Thermoanaerobacterales</taxon>
        <taxon>Thermoanaerobacteraceae</taxon>
        <taxon>Thermacetogenium</taxon>
    </lineage>
</organism>
<accession>A0A117LBT4</accession>